<proteinExistence type="predicted"/>
<sequence>MSVDRLVKALGQIKWGELGACLVVLHGSALRRANPRDVDLFIFVKGDEEEAALRAMEAVETAAGIEADIYVASDVSNVNCFLLLEALRSGVILYKDSEGVDMLVKAVGICNDFMISRRKVKYTETLVERALGHVAGEAP</sequence>
<accession>H6QA75</accession>
<evidence type="ECO:0008006" key="3">
    <source>
        <dbReference type="Google" id="ProtNLM"/>
    </source>
</evidence>
<dbReference type="EMBL" id="CP003316">
    <property type="protein sequence ID" value="AFA39197.1"/>
    <property type="molecule type" value="Genomic_DNA"/>
</dbReference>
<protein>
    <recommendedName>
        <fullName evidence="3">Polymerase beta nucleotidyltransferase domain-containing protein</fullName>
    </recommendedName>
</protein>
<dbReference type="eggNOG" id="arCOG02110">
    <property type="taxonomic scope" value="Archaea"/>
</dbReference>
<evidence type="ECO:0000313" key="2">
    <source>
        <dbReference type="Proteomes" id="UP000009062"/>
    </source>
</evidence>
<evidence type="ECO:0000313" key="1">
    <source>
        <dbReference type="EMBL" id="AFA39197.1"/>
    </source>
</evidence>
<reference evidence="1 2" key="1">
    <citation type="journal article" date="2012" name="Stand. Genomic Sci.">
        <title>Complete genome sequence of Pyrobaculum oguniense.</title>
        <authorList>
            <person name="Bernick D.L."/>
            <person name="Karplus K."/>
            <person name="Lui L.M."/>
            <person name="Coker J.K."/>
            <person name="Murphy J.N."/>
            <person name="Chan P.P."/>
            <person name="Cozen A.E."/>
            <person name="Lowe T.M."/>
        </authorList>
    </citation>
    <scope>NUCLEOTIDE SEQUENCE [LARGE SCALE GENOMIC DNA]</scope>
    <source>
        <strain evidence="1 2">TE7</strain>
    </source>
</reference>
<gene>
    <name evidence="1" type="ordered locus">Pogu_1170</name>
</gene>
<dbReference type="SUPFAM" id="SSF81301">
    <property type="entry name" value="Nucleotidyltransferase"/>
    <property type="match status" value="1"/>
</dbReference>
<keyword evidence="2" id="KW-1185">Reference proteome</keyword>
<organism evidence="1 2">
    <name type="scientific">Pyrobaculum oguniense (strain DSM 13380 / JCM 10595 / TE7)</name>
    <dbReference type="NCBI Taxonomy" id="698757"/>
    <lineage>
        <taxon>Archaea</taxon>
        <taxon>Thermoproteota</taxon>
        <taxon>Thermoprotei</taxon>
        <taxon>Thermoproteales</taxon>
        <taxon>Thermoproteaceae</taxon>
        <taxon>Pyrobaculum</taxon>
    </lineage>
</organism>
<dbReference type="Proteomes" id="UP000009062">
    <property type="component" value="Chromosome"/>
</dbReference>
<dbReference type="HOGENOM" id="CLU_1902011_0_0_2"/>
<dbReference type="InterPro" id="IPR043519">
    <property type="entry name" value="NT_sf"/>
</dbReference>
<name>H6QA75_PYROT</name>
<dbReference type="STRING" id="698757.Pogu_1170"/>
<dbReference type="AlphaFoldDB" id="H6QA75"/>
<dbReference type="KEGG" id="pog:Pogu_1170"/>